<organism evidence="2 3">
    <name type="scientific">Nibribacter ruber</name>
    <dbReference type="NCBI Taxonomy" id="2698458"/>
    <lineage>
        <taxon>Bacteria</taxon>
        <taxon>Pseudomonadati</taxon>
        <taxon>Bacteroidota</taxon>
        <taxon>Cytophagia</taxon>
        <taxon>Cytophagales</taxon>
        <taxon>Hymenobacteraceae</taxon>
        <taxon>Nibribacter</taxon>
    </lineage>
</organism>
<name>A0A6P1P2D9_9BACT</name>
<feature type="chain" id="PRO_5026809859" evidence="1">
    <location>
        <begin position="19"/>
        <end position="314"/>
    </location>
</feature>
<dbReference type="RefSeq" id="WP_160693063.1">
    <property type="nucleotide sequence ID" value="NZ_CP047897.1"/>
</dbReference>
<reference evidence="2 3" key="1">
    <citation type="submission" date="2020-01" db="EMBL/GenBank/DDBJ databases">
        <authorList>
            <person name="Kim M."/>
        </authorList>
    </citation>
    <scope>NUCLEOTIDE SEQUENCE [LARGE SCALE GENOMIC DNA]</scope>
    <source>
        <strain evidence="2 3">BT10</strain>
    </source>
</reference>
<dbReference type="EMBL" id="CP047897">
    <property type="protein sequence ID" value="QHL88543.1"/>
    <property type="molecule type" value="Genomic_DNA"/>
</dbReference>
<dbReference type="NCBIfam" id="TIGR03519">
    <property type="entry name" value="T9SS_PorP_fam"/>
    <property type="match status" value="1"/>
</dbReference>
<protein>
    <submittedName>
        <fullName evidence="2">Type IX secretion system membrane protein PorP/SprF</fullName>
    </submittedName>
</protein>
<dbReference type="InterPro" id="IPR019861">
    <property type="entry name" value="PorP/SprF_Bacteroidetes"/>
</dbReference>
<keyword evidence="3" id="KW-1185">Reference proteome</keyword>
<evidence type="ECO:0000313" key="2">
    <source>
        <dbReference type="EMBL" id="QHL88543.1"/>
    </source>
</evidence>
<proteinExistence type="predicted"/>
<gene>
    <name evidence="2" type="ORF">GU926_14305</name>
</gene>
<evidence type="ECO:0000313" key="3">
    <source>
        <dbReference type="Proteomes" id="UP000464214"/>
    </source>
</evidence>
<dbReference type="KEGG" id="nib:GU926_14305"/>
<accession>A0A6P1P2D9</accession>
<feature type="signal peptide" evidence="1">
    <location>
        <begin position="1"/>
        <end position="18"/>
    </location>
</feature>
<dbReference type="Proteomes" id="UP000464214">
    <property type="component" value="Chromosome"/>
</dbReference>
<keyword evidence="1" id="KW-0732">Signal</keyword>
<evidence type="ECO:0000256" key="1">
    <source>
        <dbReference type="SAM" id="SignalP"/>
    </source>
</evidence>
<dbReference type="AlphaFoldDB" id="A0A6P1P2D9"/>
<sequence length="314" mass="34645">MKKILLPLLLFWAYTASAQQSAYYTQYIFNGLAINPAYAGSKGLINVNGLFRSQWTGVPGAPRTQTLAADGSYNETVGLGIQVMNDQIGAQGQKSIMASTSVKIKVGVKSKLAFGLAAGAAQHYVDGTKLRLMDPELDPSVPLTKETKILPDAKAGLFFNTDRFFAGISAANLVPSSKDFAFSPDRHYFLTAGYLFDISRIVRFKPSFLVKEDFKSPTNIDLNAFFLFGDRIWLGGTYRRSMQLLASKNGEEAPASTENAWAWMTEIYVTPKIKIGYANDLSLNSFKGHATHEFSVGLLFYKKDDTPSLTIRHF</sequence>
<dbReference type="Pfam" id="PF11751">
    <property type="entry name" value="PorP_SprF"/>
    <property type="match status" value="1"/>
</dbReference>